<evidence type="ECO:0000256" key="4">
    <source>
        <dbReference type="ARBA" id="ARBA00022705"/>
    </source>
</evidence>
<comment type="catalytic activity">
    <reaction evidence="10">
        <text>8-oxo-dGTP + H2O = 8-oxo-dGMP + diphosphate + H(+)</text>
        <dbReference type="Rhea" id="RHEA:31575"/>
        <dbReference type="ChEBI" id="CHEBI:15377"/>
        <dbReference type="ChEBI" id="CHEBI:15378"/>
        <dbReference type="ChEBI" id="CHEBI:33019"/>
        <dbReference type="ChEBI" id="CHEBI:63224"/>
        <dbReference type="ChEBI" id="CHEBI:77896"/>
        <dbReference type="EC" id="3.6.1.55"/>
    </reaction>
</comment>
<dbReference type="Proteomes" id="UP001500908">
    <property type="component" value="Unassembled WGS sequence"/>
</dbReference>
<evidence type="ECO:0000256" key="5">
    <source>
        <dbReference type="ARBA" id="ARBA00022723"/>
    </source>
</evidence>
<organism evidence="13 14">
    <name type="scientific">Salinactinospora qingdaonensis</name>
    <dbReference type="NCBI Taxonomy" id="702744"/>
    <lineage>
        <taxon>Bacteria</taxon>
        <taxon>Bacillati</taxon>
        <taxon>Actinomycetota</taxon>
        <taxon>Actinomycetes</taxon>
        <taxon>Streptosporangiales</taxon>
        <taxon>Nocardiopsidaceae</taxon>
        <taxon>Salinactinospora</taxon>
    </lineage>
</organism>
<comment type="caution">
    <text evidence="13">The sequence shown here is derived from an EMBL/GenBank/DDBJ whole genome shotgun (WGS) entry which is preliminary data.</text>
</comment>
<evidence type="ECO:0000256" key="1">
    <source>
        <dbReference type="ARBA" id="ARBA00001946"/>
    </source>
</evidence>
<keyword evidence="3" id="KW-0515">Mutator protein</keyword>
<name>A0ABP7FJN9_9ACTN</name>
<dbReference type="SUPFAM" id="SSF55811">
    <property type="entry name" value="Nudix"/>
    <property type="match status" value="1"/>
</dbReference>
<accession>A0ABP7FJN9</accession>
<keyword evidence="7" id="KW-0378">Hydrolase</keyword>
<dbReference type="Gene3D" id="3.90.79.10">
    <property type="entry name" value="Nucleoside Triphosphate Pyrophosphohydrolase"/>
    <property type="match status" value="1"/>
</dbReference>
<gene>
    <name evidence="13" type="ORF">GCM10022402_21610</name>
</gene>
<dbReference type="PANTHER" id="PTHR47707">
    <property type="entry name" value="8-OXO-DGTP DIPHOSPHATASE"/>
    <property type="match status" value="1"/>
</dbReference>
<keyword evidence="5" id="KW-0479">Metal-binding</keyword>
<dbReference type="InterPro" id="IPR000086">
    <property type="entry name" value="NUDIX_hydrolase_dom"/>
</dbReference>
<dbReference type="EMBL" id="BAABDD010000008">
    <property type="protein sequence ID" value="GAA3741472.1"/>
    <property type="molecule type" value="Genomic_DNA"/>
</dbReference>
<keyword evidence="6" id="KW-0227">DNA damage</keyword>
<evidence type="ECO:0000256" key="3">
    <source>
        <dbReference type="ARBA" id="ARBA00022457"/>
    </source>
</evidence>
<dbReference type="RefSeq" id="WP_344970418.1">
    <property type="nucleotide sequence ID" value="NZ_BAABDD010000008.1"/>
</dbReference>
<feature type="domain" description="Nudix hydrolase" evidence="12">
    <location>
        <begin position="3"/>
        <end position="133"/>
    </location>
</feature>
<proteinExistence type="inferred from homology"/>
<comment type="similarity">
    <text evidence="2">Belongs to the Nudix hydrolase family.</text>
</comment>
<evidence type="ECO:0000256" key="9">
    <source>
        <dbReference type="ARBA" id="ARBA00023204"/>
    </source>
</evidence>
<evidence type="ECO:0000313" key="13">
    <source>
        <dbReference type="EMBL" id="GAA3741472.1"/>
    </source>
</evidence>
<evidence type="ECO:0000256" key="6">
    <source>
        <dbReference type="ARBA" id="ARBA00022763"/>
    </source>
</evidence>
<dbReference type="InterPro" id="IPR015797">
    <property type="entry name" value="NUDIX_hydrolase-like_dom_sf"/>
</dbReference>
<dbReference type="EC" id="3.6.1.55" evidence="11"/>
<evidence type="ECO:0000256" key="11">
    <source>
        <dbReference type="ARBA" id="ARBA00038905"/>
    </source>
</evidence>
<dbReference type="PRINTS" id="PR00502">
    <property type="entry name" value="NUDIXFAMILY"/>
</dbReference>
<evidence type="ECO:0000256" key="7">
    <source>
        <dbReference type="ARBA" id="ARBA00022801"/>
    </source>
</evidence>
<keyword evidence="4" id="KW-0235">DNA replication</keyword>
<evidence type="ECO:0000256" key="2">
    <source>
        <dbReference type="ARBA" id="ARBA00005582"/>
    </source>
</evidence>
<dbReference type="CDD" id="cd03425">
    <property type="entry name" value="NUDIX_MutT_NudA_like"/>
    <property type="match status" value="1"/>
</dbReference>
<dbReference type="PANTHER" id="PTHR47707:SF1">
    <property type="entry name" value="NUDIX HYDROLASE FAMILY PROTEIN"/>
    <property type="match status" value="1"/>
</dbReference>
<sequence length="139" mass="15082">MSDSLTVVGAAIVCGGALLAAQRASPPQLRGRWELPGGKVDPGETEEVALVRECQEELGVKIRPRLSLAREVALPLRPQASPALLRVWIADLVDGTPQPLEHLSLRWLCATALTDVDWLPADVPFLADIRPYLDCGQEQ</sequence>
<keyword evidence="9" id="KW-0234">DNA repair</keyword>
<evidence type="ECO:0000259" key="12">
    <source>
        <dbReference type="PROSITE" id="PS51462"/>
    </source>
</evidence>
<evidence type="ECO:0000256" key="10">
    <source>
        <dbReference type="ARBA" id="ARBA00035861"/>
    </source>
</evidence>
<dbReference type="InterPro" id="IPR047127">
    <property type="entry name" value="MutT-like"/>
</dbReference>
<dbReference type="PROSITE" id="PS51462">
    <property type="entry name" value="NUDIX"/>
    <property type="match status" value="1"/>
</dbReference>
<evidence type="ECO:0000313" key="14">
    <source>
        <dbReference type="Proteomes" id="UP001500908"/>
    </source>
</evidence>
<keyword evidence="14" id="KW-1185">Reference proteome</keyword>
<evidence type="ECO:0000256" key="8">
    <source>
        <dbReference type="ARBA" id="ARBA00022842"/>
    </source>
</evidence>
<dbReference type="InterPro" id="IPR020476">
    <property type="entry name" value="Nudix_hydrolase"/>
</dbReference>
<dbReference type="Pfam" id="PF00293">
    <property type="entry name" value="NUDIX"/>
    <property type="match status" value="1"/>
</dbReference>
<comment type="cofactor">
    <cofactor evidence="1">
        <name>Mg(2+)</name>
        <dbReference type="ChEBI" id="CHEBI:18420"/>
    </cofactor>
</comment>
<reference evidence="14" key="1">
    <citation type="journal article" date="2019" name="Int. J. Syst. Evol. Microbiol.">
        <title>The Global Catalogue of Microorganisms (GCM) 10K type strain sequencing project: providing services to taxonomists for standard genome sequencing and annotation.</title>
        <authorList>
            <consortium name="The Broad Institute Genomics Platform"/>
            <consortium name="The Broad Institute Genome Sequencing Center for Infectious Disease"/>
            <person name="Wu L."/>
            <person name="Ma J."/>
        </authorList>
    </citation>
    <scope>NUCLEOTIDE SEQUENCE [LARGE SCALE GENOMIC DNA]</scope>
    <source>
        <strain evidence="14">JCM 17137</strain>
    </source>
</reference>
<keyword evidence="8" id="KW-0460">Magnesium</keyword>
<protein>
    <recommendedName>
        <fullName evidence="11">8-oxo-dGTP diphosphatase</fullName>
        <ecNumber evidence="11">3.6.1.55</ecNumber>
    </recommendedName>
</protein>